<proteinExistence type="predicted"/>
<reference evidence="1 2" key="1">
    <citation type="journal article" date="2024" name="Can. J. Microbiol.">
        <title>Biological and genomic characteristics of three novel bacteriophages and a phage-plasmid of Klebsiella pneumoniae.</title>
        <authorList>
            <person name="Uskudar-Guclu A."/>
            <person name="Unlu S."/>
            <person name="Salih-Dogan H."/>
            <person name="Yalcin S."/>
            <person name="Basustaoglu A."/>
        </authorList>
    </citation>
    <scope>NUCLEOTIDE SEQUENCE [LARGE SCALE GENOMIC DNA]</scope>
</reference>
<evidence type="ECO:0000313" key="2">
    <source>
        <dbReference type="Proteomes" id="UP001654236"/>
    </source>
</evidence>
<keyword evidence="1" id="KW-0347">Helicase</keyword>
<organism evidence="1 2">
    <name type="scientific">Klebsiella phage Kpn13</name>
    <dbReference type="NCBI Taxonomy" id="3044024"/>
    <lineage>
        <taxon>Viruses</taxon>
        <taxon>Duplodnaviria</taxon>
        <taxon>Heunggongvirae</taxon>
        <taxon>Uroviricota</taxon>
        <taxon>Caudoviricetes</taxon>
        <taxon>Autographivirales</taxon>
        <taxon>Autoscriptoviridae</taxon>
        <taxon>Slopekvirinae</taxon>
        <taxon>Drulisvirus</taxon>
        <taxon>Drulisvirus Kpn13</taxon>
    </lineage>
</organism>
<accession>A0AAT9V6A8</accession>
<dbReference type="EMBL" id="OQ790081">
    <property type="protein sequence ID" value="WJE88646.1"/>
    <property type="molecule type" value="Genomic_DNA"/>
</dbReference>
<name>A0AAT9V6A8_9CAUD</name>
<sequence length="87" mass="10358">MLAPDTSNLLDWVGLYWNTYPENKYRVVQDNYAGFEAQVKFWWFPVRWWQLCRSGRGVGTNTYPNLHEAESLCRVHARKSTIYKVEV</sequence>
<evidence type="ECO:0000313" key="1">
    <source>
        <dbReference type="EMBL" id="WJE88646.1"/>
    </source>
</evidence>
<dbReference type="Proteomes" id="UP001654236">
    <property type="component" value="Segment"/>
</dbReference>
<keyword evidence="1" id="KW-0547">Nucleotide-binding</keyword>
<keyword evidence="2" id="KW-1185">Reference proteome</keyword>
<keyword evidence="1" id="KW-0067">ATP-binding</keyword>
<dbReference type="GO" id="GO:0004386">
    <property type="term" value="F:helicase activity"/>
    <property type="evidence" value="ECO:0007669"/>
    <property type="project" value="UniProtKB-KW"/>
</dbReference>
<keyword evidence="1" id="KW-0378">Hydrolase</keyword>
<protein>
    <submittedName>
        <fullName evidence="1">DNA helicase</fullName>
    </submittedName>
</protein>